<name>A0A1Z4NBS2_9CYAN</name>
<evidence type="ECO:0000313" key="3">
    <source>
        <dbReference type="Proteomes" id="UP000218785"/>
    </source>
</evidence>
<proteinExistence type="predicted"/>
<geneLocation type="plasmid" evidence="3">
    <name>Plasmid2 dna</name>
</geneLocation>
<dbReference type="EMBL" id="AP018250">
    <property type="protein sequence ID" value="BAZ03145.1"/>
    <property type="molecule type" value="Genomic_DNA"/>
</dbReference>
<dbReference type="RefSeq" id="WP_096585173.1">
    <property type="nucleotide sequence ID" value="NZ_CAWNJS010000003.1"/>
</dbReference>
<evidence type="ECO:0000313" key="2">
    <source>
        <dbReference type="EMBL" id="BAZ03145.1"/>
    </source>
</evidence>
<organism evidence="2 3">
    <name type="scientific">Tolypothrix tenuis PCC 7101</name>
    <dbReference type="NCBI Taxonomy" id="231146"/>
    <lineage>
        <taxon>Bacteria</taxon>
        <taxon>Bacillati</taxon>
        <taxon>Cyanobacteriota</taxon>
        <taxon>Cyanophyceae</taxon>
        <taxon>Nostocales</taxon>
        <taxon>Tolypothrichaceae</taxon>
        <taxon>Tolypothrix</taxon>
    </lineage>
</organism>
<protein>
    <submittedName>
        <fullName evidence="2">Uncharacterized protein</fullName>
    </submittedName>
</protein>
<dbReference type="KEGG" id="ttq:NIES37_71580"/>
<gene>
    <name evidence="2" type="ORF">NIES37_71580</name>
</gene>
<evidence type="ECO:0000256" key="1">
    <source>
        <dbReference type="SAM" id="MobiDB-lite"/>
    </source>
</evidence>
<keyword evidence="2" id="KW-0614">Plasmid</keyword>
<dbReference type="Proteomes" id="UP000218785">
    <property type="component" value="Plasmid plasmid2"/>
</dbReference>
<dbReference type="AlphaFoldDB" id="A0A1Z4NBS2"/>
<keyword evidence="3" id="KW-1185">Reference proteome</keyword>
<reference evidence="2 3" key="1">
    <citation type="submission" date="2017-06" db="EMBL/GenBank/DDBJ databases">
        <title>Genome sequencing of cyanobaciteial culture collection at National Institute for Environmental Studies (NIES).</title>
        <authorList>
            <person name="Hirose Y."/>
            <person name="Shimura Y."/>
            <person name="Fujisawa T."/>
            <person name="Nakamura Y."/>
            <person name="Kawachi M."/>
        </authorList>
    </citation>
    <scope>NUCLEOTIDE SEQUENCE [LARGE SCALE GENOMIC DNA]</scope>
    <source>
        <strain evidence="2 3">NIES-37</strain>
        <plasmid evidence="3">Plasmid2 dna</plasmid>
    </source>
</reference>
<sequence>MFDPRHTQINESYLGTADTAIQTSRELSKSLINALTKITKVILEKLKEAQEASKIAVEVGKDIYNLVPDESTPGAYKWEKVDLTSQSIKSNQETNIVLMPDLLVEGQYTIETEPFTDYQAQIIAARLVENVPNLNNNYQQTSDNTLKITAYLESDGSEKQIVIYEQNSEGKCTTNLVTEILTPDEIIDVASEPLIKLLPPSADMINNYKDTKDDNENLTAIEDNSSLDDSQFSTNKLIQDENSSPINQEINSSVEIEVDNSLEDDVVNNLQEEIAQSEETIQIRRIVTSNHQSQNPAEEEVNKNVTPNQFFIQEPEEQATNNRKKYAPEFTYQEVANSQDVEPAAQQWARQVEVPIYQINNKQAREERYNGENKDIAETAIAMLKKYGTLEQDGSRIYRSDTFVIRQQGDTVSIHRRSDELFGWENSLMDFKLNKKEEPKIMKKPTEMLPIERQEFLIVAEYLGDNGKLPDLNNADIRDVANSLGSLAPAGTIKTLEVFKQNEMLHTLNNVLIQADKEELTVSEFTIKRSRNPEKNRASLQLFKTTEEKGTQELVRFDLTKTEAGITKEVSKMNISEYDINQIKFIAQNASKLNLEHIFGDEQSTSTAADAPKKRVIQAVGDLPVTVHPYIAKEWANMVKHGGPDWGGAMNQGNEEILQRINENNGKLPIADQREMYFKIMTYKATEAQKQGETVVDFVPLKDIMNDLQAWRGEEIRQQYTPTEHIPSPQKQTVAAAPKTKSREVEL</sequence>
<feature type="region of interest" description="Disordered" evidence="1">
    <location>
        <begin position="720"/>
        <end position="747"/>
    </location>
</feature>
<accession>A0A1Z4NBS2</accession>